<dbReference type="CDD" id="cd00077">
    <property type="entry name" value="HDc"/>
    <property type="match status" value="1"/>
</dbReference>
<sequence>MENQTNNKMMNNSHFLAFLFRMKYINRWSLMRNTEVENIAEHSLQVAMIAHILAVIKNKYYGGNLDPNYIAVLAIFHDSSEIITGDMPTPVKYFNPELKEAYKNVEYIANQKLVSMLPEDFKEIYQDIFFHNESEEWSIVKAADKLAAYIKCIEEEKAGNKEFVKAKETISKSIDAIERPEVKYFMDIFMRSFSLTLDELEY</sequence>
<feature type="domain" description="HD/PDEase" evidence="2">
    <location>
        <begin position="35"/>
        <end position="158"/>
    </location>
</feature>
<dbReference type="NCBIfam" id="NF003009">
    <property type="entry name" value="PRK03826.1"/>
    <property type="match status" value="1"/>
</dbReference>
<dbReference type="SUPFAM" id="SSF109604">
    <property type="entry name" value="HD-domain/PDEase-like"/>
    <property type="match status" value="1"/>
</dbReference>
<dbReference type="GO" id="GO:0005737">
    <property type="term" value="C:cytoplasm"/>
    <property type="evidence" value="ECO:0007669"/>
    <property type="project" value="TreeGrafter"/>
</dbReference>
<dbReference type="STRING" id="1294263.JCM21531_4718"/>
<evidence type="ECO:0000313" key="3">
    <source>
        <dbReference type="EMBL" id="GAE91042.1"/>
    </source>
</evidence>
<evidence type="ECO:0000313" key="4">
    <source>
        <dbReference type="Proteomes" id="UP000019109"/>
    </source>
</evidence>
<organism evidence="3 4">
    <name type="scientific">Acetivibrio straminisolvens JCM 21531</name>
    <dbReference type="NCBI Taxonomy" id="1294263"/>
    <lineage>
        <taxon>Bacteria</taxon>
        <taxon>Bacillati</taxon>
        <taxon>Bacillota</taxon>
        <taxon>Clostridia</taxon>
        <taxon>Eubacteriales</taxon>
        <taxon>Oscillospiraceae</taxon>
        <taxon>Acetivibrio</taxon>
    </lineage>
</organism>
<keyword evidence="1" id="KW-0378">Hydrolase</keyword>
<dbReference type="GO" id="GO:0002953">
    <property type="term" value="F:5'-deoxynucleotidase activity"/>
    <property type="evidence" value="ECO:0007669"/>
    <property type="project" value="InterPro"/>
</dbReference>
<dbReference type="AlphaFoldDB" id="W4VCW6"/>
<dbReference type="Gene3D" id="1.10.3210.10">
    <property type="entry name" value="Hypothetical protein af1432"/>
    <property type="match status" value="1"/>
</dbReference>
<proteinExistence type="predicted"/>
<dbReference type="Proteomes" id="UP000019109">
    <property type="component" value="Unassembled WGS sequence"/>
</dbReference>
<comment type="caution">
    <text evidence="3">The sequence shown here is derived from an EMBL/GenBank/DDBJ whole genome shotgun (WGS) entry which is preliminary data.</text>
</comment>
<keyword evidence="4" id="KW-1185">Reference proteome</keyword>
<accession>W4VCW6</accession>
<protein>
    <submittedName>
        <fullName evidence="3">Nucleotidase YfbR</fullName>
    </submittedName>
</protein>
<name>W4VCW6_9FIRM</name>
<evidence type="ECO:0000259" key="2">
    <source>
        <dbReference type="SMART" id="SM00471"/>
    </source>
</evidence>
<dbReference type="InterPro" id="IPR039356">
    <property type="entry name" value="YfbR/HDDC2"/>
</dbReference>
<dbReference type="EMBL" id="BAVR01000155">
    <property type="protein sequence ID" value="GAE91042.1"/>
    <property type="molecule type" value="Genomic_DNA"/>
</dbReference>
<dbReference type="PANTHER" id="PTHR11845">
    <property type="entry name" value="5'-DEOXYNUCLEOTIDASE HDDC2"/>
    <property type="match status" value="1"/>
</dbReference>
<dbReference type="SMART" id="SM00471">
    <property type="entry name" value="HDc"/>
    <property type="match status" value="1"/>
</dbReference>
<dbReference type="RefSeq" id="WP_243467899.1">
    <property type="nucleotide sequence ID" value="NZ_BAVR01000155.1"/>
</dbReference>
<reference evidence="3" key="1">
    <citation type="journal article" date="2014" name="Genome Announc.">
        <title>Draft Genome Sequence of Clostridium straminisolvens Strain JCM 21531T, Isolated from a Cellulose-Degrading Bacterial Community.</title>
        <authorList>
            <person name="Yuki M."/>
            <person name="Oshima K."/>
            <person name="Suda W."/>
            <person name="Sakamoto M."/>
            <person name="Kitamura K."/>
            <person name="Iida T."/>
            <person name="Hattori M."/>
            <person name="Ohkuma M."/>
        </authorList>
    </citation>
    <scope>NUCLEOTIDE SEQUENCE [LARGE SCALE GENOMIC DNA]</scope>
    <source>
        <strain evidence="3">JCM 21531</strain>
    </source>
</reference>
<dbReference type="PANTHER" id="PTHR11845:SF13">
    <property type="entry name" value="5'-DEOXYNUCLEOTIDASE HDDC2"/>
    <property type="match status" value="1"/>
</dbReference>
<dbReference type="InterPro" id="IPR003607">
    <property type="entry name" value="HD/PDEase_dom"/>
</dbReference>
<dbReference type="Pfam" id="PF12917">
    <property type="entry name" value="YfbR-like"/>
    <property type="match status" value="1"/>
</dbReference>
<evidence type="ECO:0000256" key="1">
    <source>
        <dbReference type="ARBA" id="ARBA00022801"/>
    </source>
</evidence>
<gene>
    <name evidence="3" type="ORF">JCM21531_4718</name>
</gene>